<evidence type="ECO:0000256" key="3">
    <source>
        <dbReference type="ARBA" id="ARBA00022692"/>
    </source>
</evidence>
<accession>A0ABQ7S6L5</accession>
<proteinExistence type="inferred from homology"/>
<comment type="subcellular location">
    <subcellularLocation>
        <location evidence="1">Membrane</location>
        <topology evidence="1">Single-pass type II membrane protein</topology>
    </subcellularLocation>
</comment>
<dbReference type="Pfam" id="PF00287">
    <property type="entry name" value="Na_K-ATPase"/>
    <property type="match status" value="1"/>
</dbReference>
<keyword evidence="9" id="KW-1185">Reference proteome</keyword>
<dbReference type="PROSITE" id="PS00390">
    <property type="entry name" value="ATPASE_NA_K_BETA_1"/>
    <property type="match status" value="1"/>
</dbReference>
<gene>
    <name evidence="8" type="ORF">GZH46_02444</name>
</gene>
<evidence type="ECO:0000256" key="6">
    <source>
        <dbReference type="ARBA" id="ARBA00023136"/>
    </source>
</evidence>
<keyword evidence="6 7" id="KW-0472">Membrane</keyword>
<name>A0ABQ7S6L5_9ACAR</name>
<feature type="transmembrane region" description="Helical" evidence="7">
    <location>
        <begin position="55"/>
        <end position="76"/>
    </location>
</feature>
<comment type="caution">
    <text evidence="8">The sequence shown here is derived from an EMBL/GenBank/DDBJ whole genome shotgun (WGS) entry which is preliminary data.</text>
</comment>
<evidence type="ECO:0008006" key="10">
    <source>
        <dbReference type="Google" id="ProtNLM"/>
    </source>
</evidence>
<sequence length="317" mass="36717">MPLTAASSIQPGHNHYPVAKPKVKLTKSQKFKLFLWNPKTRKCMGRTPLGWAKLVAFYIVLYTSLAAIWIFLFYLFRLTISDKYPKWQLADSIIGMNPGVGYRPQNPRNRVESALIAFRQGTHGDYQQWIESLNNFLSPYENRTSIKKIDCTGLRNRDRDSMCPFDTSIIPSECSLAQNFSYTLGKPCVSLKLNRIYGWMPQPYETRPSNYPPAAPFRPGVIQITCEGQNDPDKEHIGPIAYYPQGIELKYYPYYNQPGYQSPFVMVQFKNPRPDVVIYVECKAWAKNIQHDRYNKRGLTSFEIFIERDRGLQSRLS</sequence>
<comment type="similarity">
    <text evidence="2">Belongs to the X(+)/potassium ATPases subunit beta family.</text>
</comment>
<evidence type="ECO:0000256" key="1">
    <source>
        <dbReference type="ARBA" id="ARBA00004606"/>
    </source>
</evidence>
<protein>
    <recommendedName>
        <fullName evidence="10">Sodium/potassium-transporting ATPase subunit beta-2</fullName>
    </recommendedName>
</protein>
<dbReference type="PANTHER" id="PTHR11523:SF28">
    <property type="entry name" value="NA_K-ATPASE BETA SUBUNIT ISOFORM 4-RELATED"/>
    <property type="match status" value="1"/>
</dbReference>
<organism evidence="8 9">
    <name type="scientific">Fragariocoptes setiger</name>
    <dbReference type="NCBI Taxonomy" id="1670756"/>
    <lineage>
        <taxon>Eukaryota</taxon>
        <taxon>Metazoa</taxon>
        <taxon>Ecdysozoa</taxon>
        <taxon>Arthropoda</taxon>
        <taxon>Chelicerata</taxon>
        <taxon>Arachnida</taxon>
        <taxon>Acari</taxon>
        <taxon>Acariformes</taxon>
        <taxon>Trombidiformes</taxon>
        <taxon>Prostigmata</taxon>
        <taxon>Eupodina</taxon>
        <taxon>Eriophyoidea</taxon>
        <taxon>Phytoptidae</taxon>
        <taxon>Fragariocoptes</taxon>
    </lineage>
</organism>
<evidence type="ECO:0000313" key="9">
    <source>
        <dbReference type="Proteomes" id="UP000825002"/>
    </source>
</evidence>
<evidence type="ECO:0000256" key="7">
    <source>
        <dbReference type="SAM" id="Phobius"/>
    </source>
</evidence>
<evidence type="ECO:0000313" key="8">
    <source>
        <dbReference type="EMBL" id="KAG9509047.1"/>
    </source>
</evidence>
<dbReference type="InterPro" id="IPR038702">
    <property type="entry name" value="Na/K_ATPase_sub_beta_sf"/>
</dbReference>
<reference evidence="8 9" key="1">
    <citation type="submission" date="2020-10" db="EMBL/GenBank/DDBJ databases">
        <authorList>
            <person name="Klimov P.B."/>
            <person name="Dyachkov S.M."/>
            <person name="Chetverikov P.E."/>
        </authorList>
    </citation>
    <scope>NUCLEOTIDE SEQUENCE [LARGE SCALE GENOMIC DNA]</scope>
    <source>
        <strain evidence="8">BMOC 18-1129-001#AD2665</strain>
        <tissue evidence="8">Entire mites</tissue>
    </source>
</reference>
<dbReference type="Proteomes" id="UP000825002">
    <property type="component" value="Unassembled WGS sequence"/>
</dbReference>
<evidence type="ECO:0000256" key="5">
    <source>
        <dbReference type="ARBA" id="ARBA00022989"/>
    </source>
</evidence>
<feature type="non-terminal residue" evidence="8">
    <location>
        <position position="317"/>
    </location>
</feature>
<dbReference type="PANTHER" id="PTHR11523">
    <property type="entry name" value="SODIUM/POTASSIUM-DEPENDENT ATPASE BETA SUBUNIT"/>
    <property type="match status" value="1"/>
</dbReference>
<keyword evidence="3 7" id="KW-0812">Transmembrane</keyword>
<evidence type="ECO:0000256" key="2">
    <source>
        <dbReference type="ARBA" id="ARBA00005876"/>
    </source>
</evidence>
<keyword evidence="5 7" id="KW-1133">Transmembrane helix</keyword>
<dbReference type="EMBL" id="JAIFTH010000714">
    <property type="protein sequence ID" value="KAG9509047.1"/>
    <property type="molecule type" value="Genomic_DNA"/>
</dbReference>
<keyword evidence="4" id="KW-0735">Signal-anchor</keyword>
<dbReference type="InterPro" id="IPR000402">
    <property type="entry name" value="Na/K_ATPase_sub_beta"/>
</dbReference>
<dbReference type="Gene3D" id="2.60.40.1660">
    <property type="entry name" value="Na, k-atpase alpha subunit"/>
    <property type="match status" value="1"/>
</dbReference>
<evidence type="ECO:0000256" key="4">
    <source>
        <dbReference type="ARBA" id="ARBA00022968"/>
    </source>
</evidence>